<feature type="compositionally biased region" description="Polar residues" evidence="1">
    <location>
        <begin position="142"/>
        <end position="159"/>
    </location>
</feature>
<feature type="compositionally biased region" description="Polar residues" evidence="1">
    <location>
        <begin position="78"/>
        <end position="108"/>
    </location>
</feature>
<gene>
    <name evidence="2" type="ORF">C2S_89</name>
</gene>
<evidence type="ECO:0000313" key="2">
    <source>
        <dbReference type="EMBL" id="VTT55198.1"/>
    </source>
</evidence>
<organism evidence="2 3">
    <name type="scientific">Fusarium fujikuroi</name>
    <name type="common">Bakanae and foot rot disease fungus</name>
    <name type="synonym">Gibberella fujikuroi</name>
    <dbReference type="NCBI Taxonomy" id="5127"/>
    <lineage>
        <taxon>Eukaryota</taxon>
        <taxon>Fungi</taxon>
        <taxon>Dikarya</taxon>
        <taxon>Ascomycota</taxon>
        <taxon>Pezizomycotina</taxon>
        <taxon>Sordariomycetes</taxon>
        <taxon>Hypocreomycetidae</taxon>
        <taxon>Hypocreales</taxon>
        <taxon>Nectriaceae</taxon>
        <taxon>Fusarium</taxon>
        <taxon>Fusarium fujikuroi species complex</taxon>
    </lineage>
</organism>
<evidence type="ECO:0000256" key="1">
    <source>
        <dbReference type="SAM" id="MobiDB-lite"/>
    </source>
</evidence>
<dbReference type="AlphaFoldDB" id="A0A9Q9R954"/>
<feature type="region of interest" description="Disordered" evidence="1">
    <location>
        <begin position="70"/>
        <end position="177"/>
    </location>
</feature>
<sequence>MAKYQYFSRPSQDQFNRHVSGLIARVAKSSSYNYRVRRPCRAGYREKSNNSSGWYDHQSRLSLPDRLTQSARCHHGSPQVSSKTPIQVSDNPDYSTNDTGVSDLSPTTGLVADGPQPTKTQAPVSDDIDASPVEATSGFRYDSSSESARPTVETTTSQPVPDATTDAEQPQPDEMRDNSGKLFHCGGVSRQAVNVPQSTDNFSPPFAPLPLRMNVSQALGELSFRRLLKELKPTPPPHHLTLCYPSQTPSTLITITRTSSSVITTGATTIDAAFISQNFRNQPLVNREISQYPTTIDAKQPPGAPDLINNQYRTSNDQPSSIMSDTPVIHLAVLAHSTTIGDGTVCVYPACARMNAWLRPEFIPAQIGVRRSDRDQGRMALIETRLRRGAYDRATSEFDADIAFGGYTIELAKDARLDEYIAR</sequence>
<accession>A0A9Q9R954</accession>
<dbReference type="Proteomes" id="UP000760494">
    <property type="component" value="Unassembled WGS sequence"/>
</dbReference>
<evidence type="ECO:0000313" key="3">
    <source>
        <dbReference type="Proteomes" id="UP000760494"/>
    </source>
</evidence>
<dbReference type="EMBL" id="CABFJX010000001">
    <property type="protein sequence ID" value="VTT55198.1"/>
    <property type="molecule type" value="Genomic_DNA"/>
</dbReference>
<reference evidence="2" key="1">
    <citation type="submission" date="2019-05" db="EMBL/GenBank/DDBJ databases">
        <authorList>
            <person name="Piombo E."/>
        </authorList>
    </citation>
    <scope>NUCLEOTIDE SEQUENCE</scope>
    <source>
        <strain evidence="2">C2S</strain>
    </source>
</reference>
<comment type="caution">
    <text evidence="2">The sequence shown here is derived from an EMBL/GenBank/DDBJ whole genome shotgun (WGS) entry which is preliminary data.</text>
</comment>
<proteinExistence type="predicted"/>
<name>A0A9Q9R954_FUSFU</name>
<protein>
    <submittedName>
        <fullName evidence="2">Uncharacterized protein</fullName>
    </submittedName>
</protein>